<dbReference type="InterPro" id="IPR051922">
    <property type="entry name" value="Bact_Sporulation_Assoc"/>
</dbReference>
<name>L0F5W7_DESDL</name>
<dbReference type="Gene3D" id="3.40.50.12090">
    <property type="match status" value="2"/>
</dbReference>
<dbReference type="eggNOG" id="COG2247">
    <property type="taxonomic scope" value="Bacteria"/>
</dbReference>
<dbReference type="STRING" id="871963.Desdi_1045"/>
<feature type="chain" id="PRO_5003941231" evidence="1">
    <location>
        <begin position="30"/>
        <end position="750"/>
    </location>
</feature>
<evidence type="ECO:0000313" key="3">
    <source>
        <dbReference type="Proteomes" id="UP000010797"/>
    </source>
</evidence>
<reference evidence="3" key="1">
    <citation type="submission" date="2012-02" db="EMBL/GenBank/DDBJ databases">
        <title>Complete sequence of Desulfitobacterium dichloroeliminans LMG P-21439.</title>
        <authorList>
            <person name="Lucas S."/>
            <person name="Han J."/>
            <person name="Lapidus A."/>
            <person name="Cheng J.-F."/>
            <person name="Goodwin L."/>
            <person name="Pitluck S."/>
            <person name="Peters L."/>
            <person name="Ovchinnikova G."/>
            <person name="Teshima H."/>
            <person name="Detter J.C."/>
            <person name="Han C."/>
            <person name="Tapia R."/>
            <person name="Land M."/>
            <person name="Hauser L."/>
            <person name="Kyrpides N."/>
            <person name="Ivanova N."/>
            <person name="Pagani I."/>
            <person name="Kruse T."/>
            <person name="de Vos W.M."/>
            <person name="Boon N."/>
            <person name="Smidt H."/>
            <person name="Woyke T."/>
        </authorList>
    </citation>
    <scope>NUCLEOTIDE SEQUENCE [LARGE SCALE GENOMIC DNA]</scope>
    <source>
        <strain evidence="3">LMG P-21439 / DCA1</strain>
    </source>
</reference>
<organism evidence="2 3">
    <name type="scientific">Desulfitobacterium dichloroeliminans (strain LMG P-21439 / DCA1)</name>
    <dbReference type="NCBI Taxonomy" id="871963"/>
    <lineage>
        <taxon>Bacteria</taxon>
        <taxon>Bacillati</taxon>
        <taxon>Bacillota</taxon>
        <taxon>Clostridia</taxon>
        <taxon>Eubacteriales</taxon>
        <taxon>Desulfitobacteriaceae</taxon>
        <taxon>Desulfitobacterium</taxon>
    </lineage>
</organism>
<dbReference type="KEGG" id="ddl:Desdi_1045"/>
<dbReference type="Pfam" id="PF04122">
    <property type="entry name" value="CW_binding_2"/>
    <property type="match status" value="3"/>
</dbReference>
<accession>L0F5W7</accession>
<dbReference type="AlphaFoldDB" id="L0F5W7"/>
<dbReference type="HOGENOM" id="CLU_377553_0_0_9"/>
<dbReference type="Proteomes" id="UP000010797">
    <property type="component" value="Chromosome"/>
</dbReference>
<dbReference type="EMBL" id="CP003344">
    <property type="protein sequence ID" value="AGA68562.1"/>
    <property type="molecule type" value="Genomic_DNA"/>
</dbReference>
<dbReference type="OrthoDB" id="43070at2"/>
<evidence type="ECO:0000256" key="1">
    <source>
        <dbReference type="SAM" id="SignalP"/>
    </source>
</evidence>
<protein>
    <submittedName>
        <fullName evidence="2">Cell wall-binding protein</fullName>
    </submittedName>
</protein>
<gene>
    <name evidence="2" type="ordered locus">Desdi_1045</name>
</gene>
<dbReference type="PANTHER" id="PTHR30032">
    <property type="entry name" value="N-ACETYLMURAMOYL-L-ALANINE AMIDASE-RELATED"/>
    <property type="match status" value="1"/>
</dbReference>
<dbReference type="PANTHER" id="PTHR30032:SF8">
    <property type="entry name" value="GERMINATION-SPECIFIC N-ACETYLMURAMOYL-L-ALANINE AMIDASE"/>
    <property type="match status" value="1"/>
</dbReference>
<keyword evidence="3" id="KW-1185">Reference proteome</keyword>
<dbReference type="InterPro" id="IPR007253">
    <property type="entry name" value="Cell_wall-bd_2"/>
</dbReference>
<evidence type="ECO:0000313" key="2">
    <source>
        <dbReference type="EMBL" id="AGA68562.1"/>
    </source>
</evidence>
<keyword evidence="1" id="KW-0732">Signal</keyword>
<proteinExistence type="predicted"/>
<sequence>MKKTRARVLSSAIVATMVLGTAFPAAVLADTQVPAGETKSSVDRLYGENRFETAAKVAIEGWEDSKVAILASGKKENLVDALTAAPFAKSVDAPILLTDGAKIPEATIKALKALKVEEVYTVSGAIKKEALEKAFKDNELEIVVKEELGGKDRFETAKNIAEQLEGVQGVMVTTAFKNADALSVASIAAAKNMPILLAHPNQGLEAQAEYLDSIKDQVKKTYVLGGETLVSKKVYEELPGKDGESKIRIFGDDRFDTNLKVLKTFSDLKYDKVYVGNGFDNHLVDALVVSALAAKTNSPIVLTDNSLSKKVEDFLLPKLGQKSIVALGGSTVVTDKALTFNHVRPQDFGVMQFSGVNGYNVGLQIVDGTARDLKSVEVTLYKGDNILAKNTSLDKLFNSYPDATQLSTPFNIDGNFAADGFWTYGKYNGTVLDVPNKAVIKVTYSDDRVFEIVNTNLTGNPEDLNKEALNHVKAEDFGVMQSSGVNGYSVGFSLVDKLPVDLKSIEVSLVKVETSKDEKTEEEQVTETVLVTNMATRAKNAKLFELTGKQLSSPFNIDGSFEEDGYWTYGEFKGTVEDVPTKAVITIEYQDGRKFTVQSTELTGDVKLLDDPTITSGLAKALTVGETADFEVTTAPNSFAAEPAAANAKVLVKVTLTEGDKEKVALQYLENDGTYKALTLDEKGSALYGPATGFPFINGASQFKVAFSEAGTYKYALEVITVVADGQENEVLAFTTGEVVVTAAPAENNE</sequence>
<dbReference type="RefSeq" id="WP_015261558.1">
    <property type="nucleotide sequence ID" value="NC_019903.1"/>
</dbReference>
<feature type="signal peptide" evidence="1">
    <location>
        <begin position="1"/>
        <end position="29"/>
    </location>
</feature>